<dbReference type="AlphaFoldDB" id="A0AAN9PPL5"/>
<comment type="caution">
    <text evidence="1">The sequence shown here is derived from an EMBL/GenBank/DDBJ whole genome shotgun (WGS) entry which is preliminary data.</text>
</comment>
<gene>
    <name evidence="1" type="ORF">VNO77_40460</name>
</gene>
<evidence type="ECO:0000313" key="2">
    <source>
        <dbReference type="Proteomes" id="UP001367508"/>
    </source>
</evidence>
<proteinExistence type="predicted"/>
<organism evidence="1 2">
    <name type="scientific">Canavalia gladiata</name>
    <name type="common">Sword bean</name>
    <name type="synonym">Dolichos gladiatus</name>
    <dbReference type="NCBI Taxonomy" id="3824"/>
    <lineage>
        <taxon>Eukaryota</taxon>
        <taxon>Viridiplantae</taxon>
        <taxon>Streptophyta</taxon>
        <taxon>Embryophyta</taxon>
        <taxon>Tracheophyta</taxon>
        <taxon>Spermatophyta</taxon>
        <taxon>Magnoliopsida</taxon>
        <taxon>eudicotyledons</taxon>
        <taxon>Gunneridae</taxon>
        <taxon>Pentapetalae</taxon>
        <taxon>rosids</taxon>
        <taxon>fabids</taxon>
        <taxon>Fabales</taxon>
        <taxon>Fabaceae</taxon>
        <taxon>Papilionoideae</taxon>
        <taxon>50 kb inversion clade</taxon>
        <taxon>NPAAA clade</taxon>
        <taxon>indigoferoid/millettioid clade</taxon>
        <taxon>Phaseoleae</taxon>
        <taxon>Canavalia</taxon>
    </lineage>
</organism>
<dbReference type="EMBL" id="JAYMYQ010000010">
    <property type="protein sequence ID" value="KAK7307415.1"/>
    <property type="molecule type" value="Genomic_DNA"/>
</dbReference>
<name>A0AAN9PPL5_CANGL</name>
<reference evidence="1 2" key="1">
    <citation type="submission" date="2024-01" db="EMBL/GenBank/DDBJ databases">
        <title>The genomes of 5 underutilized Papilionoideae crops provide insights into root nodulation and disease resistanc.</title>
        <authorList>
            <person name="Jiang F."/>
        </authorList>
    </citation>
    <scope>NUCLEOTIDE SEQUENCE [LARGE SCALE GENOMIC DNA]</scope>
    <source>
        <strain evidence="1">LVBAO_FW01</strain>
        <tissue evidence="1">Leaves</tissue>
    </source>
</reference>
<sequence>MVAAMSVPGLERVPAQFENSTQEYGKMHQIGGLQSAHMGDLLRIALMSWKPCVVLWVVSRANLHFLSIKNLLKLCIFFQPFTAKL</sequence>
<evidence type="ECO:0000313" key="1">
    <source>
        <dbReference type="EMBL" id="KAK7307415.1"/>
    </source>
</evidence>
<dbReference type="Proteomes" id="UP001367508">
    <property type="component" value="Unassembled WGS sequence"/>
</dbReference>
<keyword evidence="2" id="KW-1185">Reference proteome</keyword>
<accession>A0AAN9PPL5</accession>
<protein>
    <submittedName>
        <fullName evidence="1">Uncharacterized protein</fullName>
    </submittedName>
</protein>